<keyword evidence="2 6" id="KW-0732">Signal</keyword>
<dbReference type="SUPFAM" id="SSF53649">
    <property type="entry name" value="Alkaline phosphatase-like"/>
    <property type="match status" value="1"/>
</dbReference>
<feature type="domain" description="Sulfatase N-terminal" evidence="7">
    <location>
        <begin position="46"/>
        <end position="401"/>
    </location>
</feature>
<dbReference type="PANTHER" id="PTHR43108:SF8">
    <property type="entry name" value="SD21168P"/>
    <property type="match status" value="1"/>
</dbReference>
<dbReference type="Pfam" id="PF00884">
    <property type="entry name" value="Sulfatase"/>
    <property type="match status" value="1"/>
</dbReference>
<dbReference type="AlphaFoldDB" id="A0A5B9PDP8"/>
<keyword evidence="4" id="KW-0325">Glycoprotein</keyword>
<dbReference type="EMBL" id="CP042912">
    <property type="protein sequence ID" value="QEG23335.1"/>
    <property type="molecule type" value="Genomic_DNA"/>
</dbReference>
<gene>
    <name evidence="8" type="ORF">MFFC18_32330</name>
</gene>
<evidence type="ECO:0000256" key="1">
    <source>
        <dbReference type="ARBA" id="ARBA00008779"/>
    </source>
</evidence>
<dbReference type="STRING" id="980251.GCA_001642875_02840"/>
<proteinExistence type="inferred from homology"/>
<evidence type="ECO:0000259" key="7">
    <source>
        <dbReference type="Pfam" id="PF00884"/>
    </source>
</evidence>
<evidence type="ECO:0000313" key="8">
    <source>
        <dbReference type="EMBL" id="QEG23335.1"/>
    </source>
</evidence>
<evidence type="ECO:0000256" key="3">
    <source>
        <dbReference type="ARBA" id="ARBA00022801"/>
    </source>
</evidence>
<reference evidence="8 9" key="1">
    <citation type="submission" date="2019-08" db="EMBL/GenBank/DDBJ databases">
        <title>Deep-cultivation of Planctomycetes and their phenomic and genomic characterization uncovers novel biology.</title>
        <authorList>
            <person name="Wiegand S."/>
            <person name="Jogler M."/>
            <person name="Boedeker C."/>
            <person name="Pinto D."/>
            <person name="Vollmers J."/>
            <person name="Rivas-Marin E."/>
            <person name="Kohn T."/>
            <person name="Peeters S.H."/>
            <person name="Heuer A."/>
            <person name="Rast P."/>
            <person name="Oberbeckmann S."/>
            <person name="Bunk B."/>
            <person name="Jeske O."/>
            <person name="Meyerdierks A."/>
            <person name="Storesund J.E."/>
            <person name="Kallscheuer N."/>
            <person name="Luecker S."/>
            <person name="Lage O.M."/>
            <person name="Pohl T."/>
            <person name="Merkel B.J."/>
            <person name="Hornburger P."/>
            <person name="Mueller R.-W."/>
            <person name="Bruemmer F."/>
            <person name="Labrenz M."/>
            <person name="Spormann A.M."/>
            <person name="Op den Camp H."/>
            <person name="Overmann J."/>
            <person name="Amann R."/>
            <person name="Jetten M.S.M."/>
            <person name="Mascher T."/>
            <person name="Medema M.H."/>
            <person name="Devos D.P."/>
            <person name="Kaster A.-K."/>
            <person name="Ovreas L."/>
            <person name="Rohde M."/>
            <person name="Galperin M.Y."/>
            <person name="Jogler C."/>
        </authorList>
    </citation>
    <scope>NUCLEOTIDE SEQUENCE [LARGE SCALE GENOMIC DNA]</scope>
    <source>
        <strain evidence="8 9">FC18</strain>
    </source>
</reference>
<feature type="chain" id="PRO_5022988691" evidence="6">
    <location>
        <begin position="29"/>
        <end position="770"/>
    </location>
</feature>
<comment type="similarity">
    <text evidence="1">Belongs to the sulfatase family.</text>
</comment>
<dbReference type="InterPro" id="IPR017850">
    <property type="entry name" value="Alkaline_phosphatase_core_sf"/>
</dbReference>
<evidence type="ECO:0000256" key="4">
    <source>
        <dbReference type="ARBA" id="ARBA00023180"/>
    </source>
</evidence>
<dbReference type="PROSITE" id="PS00149">
    <property type="entry name" value="SULFATASE_2"/>
    <property type="match status" value="1"/>
</dbReference>
<keyword evidence="9" id="KW-1185">Reference proteome</keyword>
<dbReference type="OrthoDB" id="279611at2"/>
<dbReference type="Proteomes" id="UP000322214">
    <property type="component" value="Chromosome"/>
</dbReference>
<organism evidence="8 9">
    <name type="scientific">Mariniblastus fucicola</name>
    <dbReference type="NCBI Taxonomy" id="980251"/>
    <lineage>
        <taxon>Bacteria</taxon>
        <taxon>Pseudomonadati</taxon>
        <taxon>Planctomycetota</taxon>
        <taxon>Planctomycetia</taxon>
        <taxon>Pirellulales</taxon>
        <taxon>Pirellulaceae</taxon>
        <taxon>Mariniblastus</taxon>
    </lineage>
</organism>
<dbReference type="Gene3D" id="3.40.720.10">
    <property type="entry name" value="Alkaline Phosphatase, subunit A"/>
    <property type="match status" value="1"/>
</dbReference>
<feature type="compositionally biased region" description="Polar residues" evidence="5">
    <location>
        <begin position="734"/>
        <end position="770"/>
    </location>
</feature>
<sequence precursor="true">MANHFLSRFLSAVYFVFLLVSGSSYVVASDGDPRPILSVNRASKRPNIVLVYADDVDCETVFGEFPGQDSAAIRFPNLKLMAQHGLRFSNFHVTTPVCGPSRACLYTGQYAHRNQCRVNDPGLIRANGFSGGYTTFDPQNELATWMKNAGYETSHVGKYLHGDFKPNYDAGVYWKHIVPPGWDHFRLSLGCSYFDFPTYIKSTDEISRSADDEYRTDWDVRQAIDIIQKYAAKADNEKPLLLCWSPIAAHITGNEEPMVAQRHKDMFLDTEIPELRNRVAMQVANQIDELKEISTPDEERLHYLTEVYRDRIRAIQSIDEGVGALRNELRKHGLLENTIFIFTSDHGYRFAQHRHFGKRLPYDRITRVPFLVTGPGIPHDSHCNVLLANIDIAPTLIELAGGEIPHSCDGLSFKKLFHEPSGEPEFDRSGILIENWGDTVSHHHVLPATYSSLRMQDQVYTEWATGGREYYDLKADPEQLSNLYVELDPVKQRRLSALMRQLRSTDSPPKFATTRYTRDVDSRRICGSLQPVEFFGMVESDSGTQFVKLEFRCKDSGEYWNGAGWSHDRHRFLATLDQPDGLVTRWSFELDTSQFAANRSANLAPRPIGLTLIATDLKGRETVDTKALEVDMAFADPDTTIDNSGLELQAELNWLVLSGRATDLVGVQSVKVAIRHPVHKTYWNGSSWQAAYVHSDAALTESDPGVHYTHAWTFRTSLPQDSPTVVAIARGYNASDSDQSPAVQSIRLSGPRNSVSQSNEPVGEALQSQR</sequence>
<keyword evidence="3 8" id="KW-0378">Hydrolase</keyword>
<dbReference type="KEGG" id="mff:MFFC18_32330"/>
<dbReference type="EC" id="3.1.6.1" evidence="8"/>
<protein>
    <submittedName>
        <fullName evidence="8">Arylsulfatase</fullName>
        <ecNumber evidence="8">3.1.6.1</ecNumber>
    </submittedName>
</protein>
<feature type="region of interest" description="Disordered" evidence="5">
    <location>
        <begin position="732"/>
        <end position="770"/>
    </location>
</feature>
<dbReference type="PANTHER" id="PTHR43108">
    <property type="entry name" value="N-ACETYLGLUCOSAMINE-6-SULFATASE FAMILY MEMBER"/>
    <property type="match status" value="1"/>
</dbReference>
<evidence type="ECO:0000256" key="6">
    <source>
        <dbReference type="SAM" id="SignalP"/>
    </source>
</evidence>
<dbReference type="GO" id="GO:0004065">
    <property type="term" value="F:arylsulfatase activity"/>
    <property type="evidence" value="ECO:0007669"/>
    <property type="project" value="UniProtKB-EC"/>
</dbReference>
<evidence type="ECO:0000313" key="9">
    <source>
        <dbReference type="Proteomes" id="UP000322214"/>
    </source>
</evidence>
<dbReference type="RefSeq" id="WP_075082170.1">
    <property type="nucleotide sequence ID" value="NZ_CP042912.1"/>
</dbReference>
<accession>A0A5B9PDP8</accession>
<feature type="signal peptide" evidence="6">
    <location>
        <begin position="1"/>
        <end position="28"/>
    </location>
</feature>
<name>A0A5B9PDP8_9BACT</name>
<dbReference type="InterPro" id="IPR024607">
    <property type="entry name" value="Sulfatase_CS"/>
</dbReference>
<evidence type="ECO:0000256" key="5">
    <source>
        <dbReference type="SAM" id="MobiDB-lite"/>
    </source>
</evidence>
<evidence type="ECO:0000256" key="2">
    <source>
        <dbReference type="ARBA" id="ARBA00022729"/>
    </source>
</evidence>
<dbReference type="InterPro" id="IPR000917">
    <property type="entry name" value="Sulfatase_N"/>
</dbReference>